<keyword evidence="5" id="KW-0464">Manganese</keyword>
<comment type="subcellular location">
    <subcellularLocation>
        <location evidence="1">Secreted</location>
    </subcellularLocation>
</comment>
<gene>
    <name evidence="8" type="ORF">S7711_06651</name>
</gene>
<dbReference type="HOGENOM" id="CLU_061239_3_0_1"/>
<proteinExistence type="inferred from homology"/>
<evidence type="ECO:0000256" key="5">
    <source>
        <dbReference type="ARBA" id="ARBA00023211"/>
    </source>
</evidence>
<accession>A0A084BB19</accession>
<evidence type="ECO:0000256" key="6">
    <source>
        <dbReference type="SAM" id="SignalP"/>
    </source>
</evidence>
<dbReference type="OrthoDB" id="1921208at2759"/>
<evidence type="ECO:0000256" key="1">
    <source>
        <dbReference type="ARBA" id="ARBA00004613"/>
    </source>
</evidence>
<dbReference type="PANTHER" id="PTHR31238">
    <property type="entry name" value="GERMIN-LIKE PROTEIN SUBFAMILY 3 MEMBER 3"/>
    <property type="match status" value="1"/>
</dbReference>
<feature type="signal peptide" evidence="6">
    <location>
        <begin position="1"/>
        <end position="21"/>
    </location>
</feature>
<dbReference type="SUPFAM" id="SSF51182">
    <property type="entry name" value="RmlC-like cupins"/>
    <property type="match status" value="1"/>
</dbReference>
<dbReference type="Gene3D" id="2.60.120.10">
    <property type="entry name" value="Jelly Rolls"/>
    <property type="match status" value="1"/>
</dbReference>
<evidence type="ECO:0000256" key="3">
    <source>
        <dbReference type="ARBA" id="ARBA00022525"/>
    </source>
</evidence>
<feature type="domain" description="Cupin type-1" evidence="7">
    <location>
        <begin position="50"/>
        <end position="204"/>
    </location>
</feature>
<dbReference type="CDD" id="cd02241">
    <property type="entry name" value="cupin_OxOx"/>
    <property type="match status" value="1"/>
</dbReference>
<dbReference type="GO" id="GO:0005576">
    <property type="term" value="C:extracellular region"/>
    <property type="evidence" value="ECO:0007669"/>
    <property type="project" value="UniProtKB-SubCell"/>
</dbReference>
<dbReference type="Pfam" id="PF00190">
    <property type="entry name" value="Cupin_1"/>
    <property type="match status" value="1"/>
</dbReference>
<evidence type="ECO:0000313" key="8">
    <source>
        <dbReference type="EMBL" id="KEY74748.1"/>
    </source>
</evidence>
<sequence>MPVKISLPFIATWFLASCVMAAPRNTARQPAPELSITAQLQLAATGPDRYQILQNNEDFIFDFAEAPIANRQSFPALQGTGGSLVQGYMPPCSMSAVHIHPRATELFTVVTGRIHTQMVPEFGVVDASNSQRVIRIELGPGMMTVFPLGAFHTAVNLDCSNATFVAAFTSEESGISLVASQLFALSDETIDATFGHSIAGDNIGRIRSAIPTGVNLVIEECLSRCDSQ</sequence>
<evidence type="ECO:0000256" key="4">
    <source>
        <dbReference type="ARBA" id="ARBA00022723"/>
    </source>
</evidence>
<dbReference type="PRINTS" id="PR00325">
    <property type="entry name" value="GERMIN"/>
</dbReference>
<name>A0A084BB19_STACB</name>
<organism evidence="8 9">
    <name type="scientific">Stachybotrys chartarum (strain CBS 109288 / IBT 7711)</name>
    <name type="common">Toxic black mold</name>
    <name type="synonym">Stilbospora chartarum</name>
    <dbReference type="NCBI Taxonomy" id="1280523"/>
    <lineage>
        <taxon>Eukaryota</taxon>
        <taxon>Fungi</taxon>
        <taxon>Dikarya</taxon>
        <taxon>Ascomycota</taxon>
        <taxon>Pezizomycotina</taxon>
        <taxon>Sordariomycetes</taxon>
        <taxon>Hypocreomycetidae</taxon>
        <taxon>Hypocreales</taxon>
        <taxon>Stachybotryaceae</taxon>
        <taxon>Stachybotrys</taxon>
    </lineage>
</organism>
<dbReference type="GO" id="GO:0030145">
    <property type="term" value="F:manganese ion binding"/>
    <property type="evidence" value="ECO:0007669"/>
    <property type="project" value="InterPro"/>
</dbReference>
<evidence type="ECO:0000259" key="7">
    <source>
        <dbReference type="SMART" id="SM00835"/>
    </source>
</evidence>
<dbReference type="PROSITE" id="PS51257">
    <property type="entry name" value="PROKAR_LIPOPROTEIN"/>
    <property type="match status" value="1"/>
</dbReference>
<dbReference type="AlphaFoldDB" id="A0A084BB19"/>
<dbReference type="Proteomes" id="UP000028045">
    <property type="component" value="Unassembled WGS sequence"/>
</dbReference>
<dbReference type="InterPro" id="IPR011051">
    <property type="entry name" value="RmlC_Cupin_sf"/>
</dbReference>
<dbReference type="InterPro" id="IPR001929">
    <property type="entry name" value="Germin"/>
</dbReference>
<keyword evidence="9" id="KW-1185">Reference proteome</keyword>
<evidence type="ECO:0000256" key="2">
    <source>
        <dbReference type="ARBA" id="ARBA00007456"/>
    </source>
</evidence>
<protein>
    <recommendedName>
        <fullName evidence="7">Cupin type-1 domain-containing protein</fullName>
    </recommendedName>
</protein>
<feature type="chain" id="PRO_5001771624" description="Cupin type-1 domain-containing protein" evidence="6">
    <location>
        <begin position="22"/>
        <end position="228"/>
    </location>
</feature>
<dbReference type="EMBL" id="KL647490">
    <property type="protein sequence ID" value="KEY74748.1"/>
    <property type="molecule type" value="Genomic_DNA"/>
</dbReference>
<reference evidence="8 9" key="1">
    <citation type="journal article" date="2014" name="BMC Genomics">
        <title>Comparative genome sequencing reveals chemotype-specific gene clusters in the toxigenic black mold Stachybotrys.</title>
        <authorList>
            <person name="Semeiks J."/>
            <person name="Borek D."/>
            <person name="Otwinowski Z."/>
            <person name="Grishin N.V."/>
        </authorList>
    </citation>
    <scope>NUCLEOTIDE SEQUENCE [LARGE SCALE GENOMIC DNA]</scope>
    <source>
        <strain evidence="9">CBS 109288 / IBT 7711</strain>
    </source>
</reference>
<dbReference type="SMART" id="SM00835">
    <property type="entry name" value="Cupin_1"/>
    <property type="match status" value="1"/>
</dbReference>
<keyword evidence="6" id="KW-0732">Signal</keyword>
<comment type="similarity">
    <text evidence="2">Belongs to the germin family.</text>
</comment>
<dbReference type="InterPro" id="IPR014710">
    <property type="entry name" value="RmlC-like_jellyroll"/>
</dbReference>
<evidence type="ECO:0000313" key="9">
    <source>
        <dbReference type="Proteomes" id="UP000028045"/>
    </source>
</evidence>
<keyword evidence="4" id="KW-0479">Metal-binding</keyword>
<dbReference type="InterPro" id="IPR006045">
    <property type="entry name" value="Cupin_1"/>
</dbReference>
<keyword evidence="3" id="KW-0964">Secreted</keyword>